<keyword evidence="7" id="KW-1185">Reference proteome</keyword>
<reference evidence="6 7" key="1">
    <citation type="submission" date="2024-10" db="EMBL/GenBank/DDBJ databases">
        <authorList>
            <person name="Topkara A.R."/>
            <person name="Saygin H."/>
        </authorList>
    </citation>
    <scope>NUCLEOTIDE SEQUENCE [LARGE SCALE GENOMIC DNA]</scope>
    <source>
        <strain evidence="6 7">M3C6</strain>
    </source>
</reference>
<keyword evidence="3" id="KW-0520">NAD</keyword>
<dbReference type="Proteomes" id="UP001603978">
    <property type="component" value="Unassembled WGS sequence"/>
</dbReference>
<evidence type="ECO:0000256" key="3">
    <source>
        <dbReference type="ARBA" id="ARBA00023027"/>
    </source>
</evidence>
<evidence type="ECO:0000259" key="5">
    <source>
        <dbReference type="Pfam" id="PF14833"/>
    </source>
</evidence>
<dbReference type="InterPro" id="IPR036291">
    <property type="entry name" value="NAD(P)-bd_dom_sf"/>
</dbReference>
<dbReference type="EC" id="1.1.-.-" evidence="6"/>
<organism evidence="6 7">
    <name type="scientific">Nonomuraea marmarensis</name>
    <dbReference type="NCBI Taxonomy" id="3351344"/>
    <lineage>
        <taxon>Bacteria</taxon>
        <taxon>Bacillati</taxon>
        <taxon>Actinomycetota</taxon>
        <taxon>Actinomycetes</taxon>
        <taxon>Streptosporangiales</taxon>
        <taxon>Streptosporangiaceae</taxon>
        <taxon>Nonomuraea</taxon>
    </lineage>
</organism>
<dbReference type="Pfam" id="PF14833">
    <property type="entry name" value="NAD_binding_11"/>
    <property type="match status" value="1"/>
</dbReference>
<dbReference type="SUPFAM" id="SSF48179">
    <property type="entry name" value="6-phosphogluconate dehydrogenase C-terminal domain-like"/>
    <property type="match status" value="1"/>
</dbReference>
<proteinExistence type="inferred from homology"/>
<dbReference type="InterPro" id="IPR008927">
    <property type="entry name" value="6-PGluconate_DH-like_C_sf"/>
</dbReference>
<gene>
    <name evidence="6" type="ORF">ACFLIM_47395</name>
</gene>
<comment type="caution">
    <text evidence="6">The sequence shown here is derived from an EMBL/GenBank/DDBJ whole genome shotgun (WGS) entry which is preliminary data.</text>
</comment>
<feature type="domain" description="3-hydroxyisobutyrate dehydrogenase-like NAD-binding" evidence="5">
    <location>
        <begin position="172"/>
        <end position="252"/>
    </location>
</feature>
<feature type="domain" description="6-phosphogluconate dehydrogenase NADP-binding" evidence="4">
    <location>
        <begin position="12"/>
        <end position="169"/>
    </location>
</feature>
<dbReference type="InterPro" id="IPR006115">
    <property type="entry name" value="6PGDH_NADP-bd"/>
</dbReference>
<evidence type="ECO:0000256" key="2">
    <source>
        <dbReference type="ARBA" id="ARBA00023002"/>
    </source>
</evidence>
<dbReference type="PIRSF" id="PIRSF000103">
    <property type="entry name" value="HIBADH"/>
    <property type="match status" value="1"/>
</dbReference>
<dbReference type="InterPro" id="IPR015815">
    <property type="entry name" value="HIBADH-related"/>
</dbReference>
<accession>A0ABW7AX77</accession>
<dbReference type="RefSeq" id="WP_393176982.1">
    <property type="nucleotide sequence ID" value="NZ_JBICRM010000057.1"/>
</dbReference>
<dbReference type="EMBL" id="JBICRM010000057">
    <property type="protein sequence ID" value="MFG1710812.1"/>
    <property type="molecule type" value="Genomic_DNA"/>
</dbReference>
<evidence type="ECO:0000259" key="4">
    <source>
        <dbReference type="Pfam" id="PF03446"/>
    </source>
</evidence>
<keyword evidence="2 6" id="KW-0560">Oxidoreductase</keyword>
<evidence type="ECO:0000313" key="7">
    <source>
        <dbReference type="Proteomes" id="UP001603978"/>
    </source>
</evidence>
<name>A0ABW7AX77_9ACTN</name>
<dbReference type="PANTHER" id="PTHR43060">
    <property type="entry name" value="3-HYDROXYISOBUTYRATE DEHYDROGENASE-LIKE 1, MITOCHONDRIAL-RELATED"/>
    <property type="match status" value="1"/>
</dbReference>
<protein>
    <submittedName>
        <fullName evidence="6">NAD(P)-dependent oxidoreductase</fullName>
        <ecNumber evidence="6">1.1.-.-</ecNumber>
    </submittedName>
</protein>
<evidence type="ECO:0000256" key="1">
    <source>
        <dbReference type="ARBA" id="ARBA00009080"/>
    </source>
</evidence>
<dbReference type="Pfam" id="PF03446">
    <property type="entry name" value="NAD_binding_2"/>
    <property type="match status" value="1"/>
</dbReference>
<comment type="similarity">
    <text evidence="1">Belongs to the HIBADH-related family.</text>
</comment>
<dbReference type="InterPro" id="IPR013328">
    <property type="entry name" value="6PGD_dom2"/>
</dbReference>
<evidence type="ECO:0000313" key="6">
    <source>
        <dbReference type="EMBL" id="MFG1710812.1"/>
    </source>
</evidence>
<dbReference type="PANTHER" id="PTHR43060:SF15">
    <property type="entry name" value="3-HYDROXYISOBUTYRATE DEHYDROGENASE-LIKE 1, MITOCHONDRIAL-RELATED"/>
    <property type="match status" value="1"/>
</dbReference>
<dbReference type="SUPFAM" id="SSF51735">
    <property type="entry name" value="NAD(P)-binding Rossmann-fold domains"/>
    <property type="match status" value="1"/>
</dbReference>
<dbReference type="InterPro" id="IPR029154">
    <property type="entry name" value="HIBADH-like_NADP-bd"/>
</dbReference>
<dbReference type="GO" id="GO:0016491">
    <property type="term" value="F:oxidoreductase activity"/>
    <property type="evidence" value="ECO:0007669"/>
    <property type="project" value="UniProtKB-KW"/>
</dbReference>
<dbReference type="Gene3D" id="3.40.50.720">
    <property type="entry name" value="NAD(P)-binding Rossmann-like Domain"/>
    <property type="match status" value="1"/>
</dbReference>
<dbReference type="Gene3D" id="1.10.1040.10">
    <property type="entry name" value="N-(1-d-carboxylethyl)-l-norvaline Dehydrogenase, domain 2"/>
    <property type="match status" value="1"/>
</dbReference>
<sequence length="283" mass="29965">MTDTTSRSRPAVGFIGLGDQGVPIAQAIADAGYPLHVWARRPESLVVLEGRPHTSYDTMAEMAGAIDVLALCVREDSDIFALVEQGGLLESMRRGAVLVNHGTGLPTAAQRLRELATPYQIHVVDAPVSGGHEVAVARQLTTIAGGDKDAVELVAPIFGSFSKQVIHAGPAGAGQYAKLFNNAVMMMNHKNVLDALTVAQQLALPITPLLEVLRSGSASSFALAAFGPSITSRNAEHLRELELIDMDLFAAATENLGQERDTVVERAIAGAQGLVELTELTRN</sequence>